<evidence type="ECO:0008006" key="7">
    <source>
        <dbReference type="Google" id="ProtNLM"/>
    </source>
</evidence>
<dbReference type="GO" id="GO:0043386">
    <property type="term" value="P:mycotoxin biosynthetic process"/>
    <property type="evidence" value="ECO:0007669"/>
    <property type="project" value="InterPro"/>
</dbReference>
<dbReference type="Pfam" id="PF11807">
    <property type="entry name" value="UstYa"/>
    <property type="match status" value="1"/>
</dbReference>
<evidence type="ECO:0000256" key="3">
    <source>
        <dbReference type="ARBA" id="ARBA00035112"/>
    </source>
</evidence>
<keyword evidence="4" id="KW-0472">Membrane</keyword>
<dbReference type="GO" id="GO:0016491">
    <property type="term" value="F:oxidoreductase activity"/>
    <property type="evidence" value="ECO:0007669"/>
    <property type="project" value="UniProtKB-KW"/>
</dbReference>
<evidence type="ECO:0000313" key="5">
    <source>
        <dbReference type="EMBL" id="ETW74625.1"/>
    </source>
</evidence>
<keyword evidence="2" id="KW-0560">Oxidoreductase</keyword>
<organism evidence="5 6">
    <name type="scientific">Heterobasidion irregulare (strain TC 32-1)</name>
    <dbReference type="NCBI Taxonomy" id="747525"/>
    <lineage>
        <taxon>Eukaryota</taxon>
        <taxon>Fungi</taxon>
        <taxon>Dikarya</taxon>
        <taxon>Basidiomycota</taxon>
        <taxon>Agaricomycotina</taxon>
        <taxon>Agaricomycetes</taxon>
        <taxon>Russulales</taxon>
        <taxon>Bondarzewiaceae</taxon>
        <taxon>Heterobasidion</taxon>
        <taxon>Heterobasidion annosum species complex</taxon>
    </lineage>
</organism>
<dbReference type="GeneID" id="20676712"/>
<sequence>MNSKASPAHILSPISSQPRAAARVRTSIVAIACGLMLVLNVLVFLYQLRVQILPQSKKHYTDPPPCRPPRACPPPAYVDGDWPRELDLPTPLRTVYMPFNDSEPYMDIYSPEAGPVWDANLPLGRGYIKLGGHEELFGVTMFHQMHCLVRLRAVFAGDKDESGHVKHCFNYLRQALLCNADITLEPGQTVKKVMPNGKVHTEIAGGYDVVHQCRDWRQVWNYMEDEWKRSFPDSNPMAYAAMNGQA</sequence>
<dbReference type="InterPro" id="IPR021765">
    <property type="entry name" value="UstYa-like"/>
</dbReference>
<dbReference type="KEGG" id="hir:HETIRDRAFT_456201"/>
<evidence type="ECO:0000313" key="6">
    <source>
        <dbReference type="Proteomes" id="UP000030671"/>
    </source>
</evidence>
<proteinExistence type="inferred from homology"/>
<keyword evidence="4" id="KW-1133">Transmembrane helix</keyword>
<dbReference type="HOGENOM" id="CLU_042941_8_2_1"/>
<reference evidence="5 6" key="1">
    <citation type="journal article" date="2012" name="New Phytol.">
        <title>Insight into trade-off between wood decay and parasitism from the genome of a fungal forest pathogen.</title>
        <authorList>
            <person name="Olson A."/>
            <person name="Aerts A."/>
            <person name="Asiegbu F."/>
            <person name="Belbahri L."/>
            <person name="Bouzid O."/>
            <person name="Broberg A."/>
            <person name="Canback B."/>
            <person name="Coutinho P.M."/>
            <person name="Cullen D."/>
            <person name="Dalman K."/>
            <person name="Deflorio G."/>
            <person name="van Diepen L.T."/>
            <person name="Dunand C."/>
            <person name="Duplessis S."/>
            <person name="Durling M."/>
            <person name="Gonthier P."/>
            <person name="Grimwood J."/>
            <person name="Fossdal C.G."/>
            <person name="Hansson D."/>
            <person name="Henrissat B."/>
            <person name="Hietala A."/>
            <person name="Himmelstrand K."/>
            <person name="Hoffmeister D."/>
            <person name="Hogberg N."/>
            <person name="James T.Y."/>
            <person name="Karlsson M."/>
            <person name="Kohler A."/>
            <person name="Kues U."/>
            <person name="Lee Y.H."/>
            <person name="Lin Y.C."/>
            <person name="Lind M."/>
            <person name="Lindquist E."/>
            <person name="Lombard V."/>
            <person name="Lucas S."/>
            <person name="Lunden K."/>
            <person name="Morin E."/>
            <person name="Murat C."/>
            <person name="Park J."/>
            <person name="Raffaello T."/>
            <person name="Rouze P."/>
            <person name="Salamov A."/>
            <person name="Schmutz J."/>
            <person name="Solheim H."/>
            <person name="Stahlberg J."/>
            <person name="Velez H."/>
            <person name="de Vries R.P."/>
            <person name="Wiebenga A."/>
            <person name="Woodward S."/>
            <person name="Yakovlev I."/>
            <person name="Garbelotto M."/>
            <person name="Martin F."/>
            <person name="Grigoriev I.V."/>
            <person name="Stenlid J."/>
        </authorList>
    </citation>
    <scope>NUCLEOTIDE SEQUENCE [LARGE SCALE GENOMIC DNA]</scope>
    <source>
        <strain evidence="5 6">TC 32-1</strain>
    </source>
</reference>
<protein>
    <recommendedName>
        <fullName evidence="7">Oxidase ustYa</fullName>
    </recommendedName>
</protein>
<dbReference type="AlphaFoldDB" id="W4JNI3"/>
<evidence type="ECO:0000256" key="2">
    <source>
        <dbReference type="ARBA" id="ARBA00023002"/>
    </source>
</evidence>
<gene>
    <name evidence="5" type="ORF">HETIRDRAFT_456201</name>
</gene>
<keyword evidence="4" id="KW-0812">Transmembrane</keyword>
<dbReference type="RefSeq" id="XP_009553124.1">
    <property type="nucleotide sequence ID" value="XM_009554829.1"/>
</dbReference>
<dbReference type="eggNOG" id="ENOG502SNCH">
    <property type="taxonomic scope" value="Eukaryota"/>
</dbReference>
<evidence type="ECO:0000256" key="4">
    <source>
        <dbReference type="SAM" id="Phobius"/>
    </source>
</evidence>
<dbReference type="PANTHER" id="PTHR33365:SF11">
    <property type="entry name" value="TAT PATHWAY SIGNAL SEQUENCE"/>
    <property type="match status" value="1"/>
</dbReference>
<dbReference type="EMBL" id="KI925467">
    <property type="protein sequence ID" value="ETW74625.1"/>
    <property type="molecule type" value="Genomic_DNA"/>
</dbReference>
<comment type="pathway">
    <text evidence="1">Mycotoxin biosynthesis.</text>
</comment>
<dbReference type="Proteomes" id="UP000030671">
    <property type="component" value="Unassembled WGS sequence"/>
</dbReference>
<keyword evidence="6" id="KW-1185">Reference proteome</keyword>
<dbReference type="PANTHER" id="PTHR33365">
    <property type="entry name" value="YALI0B05434P"/>
    <property type="match status" value="1"/>
</dbReference>
<feature type="transmembrane region" description="Helical" evidence="4">
    <location>
        <begin position="28"/>
        <end position="48"/>
    </location>
</feature>
<dbReference type="OrthoDB" id="3687641at2759"/>
<comment type="similarity">
    <text evidence="3">Belongs to the ustYa family.</text>
</comment>
<evidence type="ECO:0000256" key="1">
    <source>
        <dbReference type="ARBA" id="ARBA00004685"/>
    </source>
</evidence>
<name>W4JNI3_HETIT</name>
<dbReference type="InParanoid" id="W4JNI3"/>
<accession>W4JNI3</accession>